<accession>A0ABY3VGZ2</accession>
<gene>
    <name evidence="1" type="ORF">MJO63_11165</name>
</gene>
<keyword evidence="2" id="KW-1185">Reference proteome</keyword>
<reference evidence="1" key="1">
    <citation type="submission" date="2022-08" db="EMBL/GenBank/DDBJ databases">
        <title>Whole genome sequencing of non-tuberculosis mycobacteria type-strains.</title>
        <authorList>
            <person name="Igarashi Y."/>
            <person name="Osugi A."/>
            <person name="Mitarai S."/>
        </authorList>
    </citation>
    <scope>NUCLEOTIDE SEQUENCE</scope>
    <source>
        <strain evidence="1">ATCC 19423</strain>
    </source>
</reference>
<evidence type="ECO:0000313" key="2">
    <source>
        <dbReference type="Proteomes" id="UP001055253"/>
    </source>
</evidence>
<dbReference type="Proteomes" id="UP001055253">
    <property type="component" value="Chromosome"/>
</dbReference>
<dbReference type="PANTHER" id="PTHR47691:SF3">
    <property type="entry name" value="HTH-TYPE TRANSCRIPTIONAL REGULATOR RV0890C-RELATED"/>
    <property type="match status" value="1"/>
</dbReference>
<sequence>MNLDTPRLSVQEQAELDRSHLDWYRQLAEKACEEWFGEHQLDWLHRLRREMPNLQEALQVALTVAPADAVEMATNLRDPWTAIGMLQQGRRWIEKALDAAPAEPNAARLQAIVAAAELAFLQVDMPTMAARQAEARELLTTVTDHNSLAYFNANEGALALLRGELDLARSLAEQSLASADEFRVQILCPHSDDMDVGRRQ</sequence>
<protein>
    <submittedName>
        <fullName evidence="1">Uncharacterized protein</fullName>
    </submittedName>
</protein>
<organism evidence="1 2">
    <name type="scientific">Mycobacterium ulcerans</name>
    <dbReference type="NCBI Taxonomy" id="1809"/>
    <lineage>
        <taxon>Bacteria</taxon>
        <taxon>Bacillati</taxon>
        <taxon>Actinomycetota</taxon>
        <taxon>Actinomycetes</taxon>
        <taxon>Mycobacteriales</taxon>
        <taxon>Mycobacteriaceae</taxon>
        <taxon>Mycobacterium</taxon>
        <taxon>Mycobacterium ulcerans group</taxon>
    </lineage>
</organism>
<dbReference type="EMBL" id="CP092429">
    <property type="protein sequence ID" value="ULP53514.2"/>
    <property type="molecule type" value="Genomic_DNA"/>
</dbReference>
<evidence type="ECO:0000313" key="1">
    <source>
        <dbReference type="EMBL" id="ULP53514.2"/>
    </source>
</evidence>
<proteinExistence type="predicted"/>
<dbReference type="PANTHER" id="PTHR47691">
    <property type="entry name" value="REGULATOR-RELATED"/>
    <property type="match status" value="1"/>
</dbReference>
<dbReference type="RefSeq" id="WP_240273153.1">
    <property type="nucleotide sequence ID" value="NZ_CP085200.1"/>
</dbReference>
<name>A0ABY3VGZ2_MYCUL</name>